<dbReference type="PANTHER" id="PTHR34216:SF3">
    <property type="entry name" value="POLY-BETA-1,6-N-ACETYL-D-GLUCOSAMINE N-DEACETYLASE"/>
    <property type="match status" value="1"/>
</dbReference>
<dbReference type="EMBL" id="SSNT01000001">
    <property type="protein sequence ID" value="THF83189.1"/>
    <property type="molecule type" value="Genomic_DNA"/>
</dbReference>
<proteinExistence type="predicted"/>
<dbReference type="CDD" id="cd10918">
    <property type="entry name" value="CE4_NodB_like_5s_6s"/>
    <property type="match status" value="1"/>
</dbReference>
<dbReference type="Pfam" id="PF01522">
    <property type="entry name" value="Polysacc_deac_1"/>
    <property type="match status" value="1"/>
</dbReference>
<dbReference type="GO" id="GO:0016810">
    <property type="term" value="F:hydrolase activity, acting on carbon-nitrogen (but not peptide) bonds"/>
    <property type="evidence" value="ECO:0007669"/>
    <property type="project" value="InterPro"/>
</dbReference>
<keyword evidence="2" id="KW-0732">Signal</keyword>
<comment type="subcellular location">
    <subcellularLocation>
        <location evidence="1">Secreted</location>
    </subcellularLocation>
</comment>
<dbReference type="RefSeq" id="WP_136351431.1">
    <property type="nucleotide sequence ID" value="NZ_CP046266.1"/>
</dbReference>
<dbReference type="Proteomes" id="UP000310334">
    <property type="component" value="Unassembled WGS sequence"/>
</dbReference>
<dbReference type="InterPro" id="IPR011330">
    <property type="entry name" value="Glyco_hydro/deAcase_b/a-brl"/>
</dbReference>
<sequence>MKKISTILLCIFCLFLPTQVIAVKKVPILIYHSIDNYKGLGSRELYVTPKSFEEQMIYLRDHGYTLLTFERWQEIDNVNKPIIITFDDGYKNNLNAFAIFKKVNNERFKASGTIFVISDFIDRSNRLTKAELKMLADSGLFSIQSHTATHPDLTKINNYEYELKGSKEKIQQITGKPVIALSYPYGNFNDKVVAETKKYYSFGLTTTPELFSKKKIRDELYLLPRIYITYSTTLDDFKKIVQIDETVN</sequence>
<keyword evidence="4" id="KW-1185">Reference proteome</keyword>
<dbReference type="OrthoDB" id="9778320at2"/>
<evidence type="ECO:0000313" key="4">
    <source>
        <dbReference type="Proteomes" id="UP000310334"/>
    </source>
</evidence>
<accession>A0A4S4C5R2</accession>
<gene>
    <name evidence="3" type="ORF">E6W99_02140</name>
</gene>
<dbReference type="GO" id="GO:0005576">
    <property type="term" value="C:extracellular region"/>
    <property type="evidence" value="ECO:0007669"/>
    <property type="project" value="UniProtKB-SubCell"/>
</dbReference>
<protein>
    <submittedName>
        <fullName evidence="3">Polysaccharide deacetylase family protein</fullName>
    </submittedName>
</protein>
<dbReference type="GO" id="GO:0005975">
    <property type="term" value="P:carbohydrate metabolic process"/>
    <property type="evidence" value="ECO:0007669"/>
    <property type="project" value="InterPro"/>
</dbReference>
<dbReference type="SUPFAM" id="SSF88713">
    <property type="entry name" value="Glycoside hydrolase/deacetylase"/>
    <property type="match status" value="1"/>
</dbReference>
<evidence type="ECO:0000313" key="3">
    <source>
        <dbReference type="EMBL" id="THF83189.1"/>
    </source>
</evidence>
<dbReference type="InterPro" id="IPR051398">
    <property type="entry name" value="Polysacch_Deacetylase"/>
</dbReference>
<dbReference type="AlphaFoldDB" id="A0A4S4C5R2"/>
<dbReference type="PANTHER" id="PTHR34216">
    <property type="match status" value="1"/>
</dbReference>
<dbReference type="Gene3D" id="3.20.20.370">
    <property type="entry name" value="Glycoside hydrolase/deacetylase"/>
    <property type="match status" value="1"/>
</dbReference>
<reference evidence="3 4" key="1">
    <citation type="submission" date="2019-04" db="EMBL/GenBank/DDBJ databases">
        <title>Bacillus sediminilitoris sp. nov., isolated from a tidal flat sediment on the East China Sea.</title>
        <authorList>
            <person name="Wei Y."/>
            <person name="Mao H."/>
            <person name="Fang J."/>
        </authorList>
    </citation>
    <scope>NUCLEOTIDE SEQUENCE [LARGE SCALE GENOMIC DNA]</scope>
    <source>
        <strain evidence="3 4">DSL-17</strain>
    </source>
</reference>
<name>A0A4S4C5R2_9BACI</name>
<comment type="caution">
    <text evidence="3">The sequence shown here is derived from an EMBL/GenBank/DDBJ whole genome shotgun (WGS) entry which is preliminary data.</text>
</comment>
<evidence type="ECO:0000256" key="2">
    <source>
        <dbReference type="ARBA" id="ARBA00022729"/>
    </source>
</evidence>
<dbReference type="PROSITE" id="PS51677">
    <property type="entry name" value="NODB"/>
    <property type="match status" value="1"/>
</dbReference>
<organism evidence="3 4">
    <name type="scientific">Metabacillus sediminilitoris</name>
    <dbReference type="NCBI Taxonomy" id="2567941"/>
    <lineage>
        <taxon>Bacteria</taxon>
        <taxon>Bacillati</taxon>
        <taxon>Bacillota</taxon>
        <taxon>Bacilli</taxon>
        <taxon>Bacillales</taxon>
        <taxon>Bacillaceae</taxon>
        <taxon>Metabacillus</taxon>
    </lineage>
</organism>
<evidence type="ECO:0000256" key="1">
    <source>
        <dbReference type="ARBA" id="ARBA00004613"/>
    </source>
</evidence>
<dbReference type="InterPro" id="IPR002509">
    <property type="entry name" value="NODB_dom"/>
</dbReference>